<dbReference type="SMART" id="SM00028">
    <property type="entry name" value="TPR"/>
    <property type="match status" value="5"/>
</dbReference>
<dbReference type="Pfam" id="PF02518">
    <property type="entry name" value="HATPase_c"/>
    <property type="match status" value="1"/>
</dbReference>
<dbReference type="GO" id="GO:0005886">
    <property type="term" value="C:plasma membrane"/>
    <property type="evidence" value="ECO:0007669"/>
    <property type="project" value="UniProtKB-SubCell"/>
</dbReference>
<keyword evidence="8 16" id="KW-0418">Kinase</keyword>
<evidence type="ECO:0000256" key="2">
    <source>
        <dbReference type="ARBA" id="ARBA00004651"/>
    </source>
</evidence>
<keyword evidence="7 13" id="KW-0812">Transmembrane</keyword>
<keyword evidence="4" id="KW-1003">Cell membrane</keyword>
<reference evidence="16" key="1">
    <citation type="submission" date="2021-06" db="EMBL/GenBank/DDBJ databases">
        <authorList>
            <person name="Huq M.A."/>
        </authorList>
    </citation>
    <scope>NUCLEOTIDE SEQUENCE</scope>
    <source>
        <strain evidence="16">MAH-26</strain>
    </source>
</reference>
<keyword evidence="11" id="KW-0802">TPR repeat</keyword>
<evidence type="ECO:0000256" key="12">
    <source>
        <dbReference type="SAM" id="Coils"/>
    </source>
</evidence>
<feature type="coiled-coil region" evidence="12">
    <location>
        <begin position="368"/>
        <end position="398"/>
    </location>
</feature>
<comment type="catalytic activity">
    <reaction evidence="1">
        <text>ATP + protein L-histidine = ADP + protein N-phospho-L-histidine.</text>
        <dbReference type="EC" id="2.7.13.3"/>
    </reaction>
</comment>
<evidence type="ECO:0000256" key="8">
    <source>
        <dbReference type="ARBA" id="ARBA00022777"/>
    </source>
</evidence>
<feature type="repeat" description="TPR" evidence="11">
    <location>
        <begin position="188"/>
        <end position="221"/>
    </location>
</feature>
<dbReference type="GO" id="GO:0016036">
    <property type="term" value="P:cellular response to phosphate starvation"/>
    <property type="evidence" value="ECO:0007669"/>
    <property type="project" value="TreeGrafter"/>
</dbReference>
<dbReference type="GO" id="GO:0000155">
    <property type="term" value="F:phosphorelay sensor kinase activity"/>
    <property type="evidence" value="ECO:0007669"/>
    <property type="project" value="InterPro"/>
</dbReference>
<comment type="subcellular location">
    <subcellularLocation>
        <location evidence="2">Cell membrane</location>
        <topology evidence="2">Multi-pass membrane protein</topology>
    </subcellularLocation>
</comment>
<evidence type="ECO:0000259" key="15">
    <source>
        <dbReference type="PROSITE" id="PS50109"/>
    </source>
</evidence>
<evidence type="ECO:0000256" key="4">
    <source>
        <dbReference type="ARBA" id="ARBA00022475"/>
    </source>
</evidence>
<feature type="signal peptide" evidence="14">
    <location>
        <begin position="1"/>
        <end position="20"/>
    </location>
</feature>
<dbReference type="Pfam" id="PF00512">
    <property type="entry name" value="HisKA"/>
    <property type="match status" value="1"/>
</dbReference>
<evidence type="ECO:0000256" key="10">
    <source>
        <dbReference type="ARBA" id="ARBA00023136"/>
    </source>
</evidence>
<evidence type="ECO:0000313" key="17">
    <source>
        <dbReference type="Proteomes" id="UP000812270"/>
    </source>
</evidence>
<dbReference type="PROSITE" id="PS50005">
    <property type="entry name" value="TPR"/>
    <property type="match status" value="1"/>
</dbReference>
<feature type="coiled-coil region" evidence="12">
    <location>
        <begin position="303"/>
        <end position="330"/>
    </location>
</feature>
<dbReference type="InterPro" id="IPR050351">
    <property type="entry name" value="BphY/WalK/GraS-like"/>
</dbReference>
<evidence type="ECO:0000256" key="5">
    <source>
        <dbReference type="ARBA" id="ARBA00022553"/>
    </source>
</evidence>
<evidence type="ECO:0000256" key="7">
    <source>
        <dbReference type="ARBA" id="ARBA00022692"/>
    </source>
</evidence>
<dbReference type="PANTHER" id="PTHR45453:SF2">
    <property type="entry name" value="HISTIDINE KINASE"/>
    <property type="match status" value="1"/>
</dbReference>
<feature type="domain" description="Histidine kinase" evidence="15">
    <location>
        <begin position="398"/>
        <end position="614"/>
    </location>
</feature>
<evidence type="ECO:0000256" key="13">
    <source>
        <dbReference type="SAM" id="Phobius"/>
    </source>
</evidence>
<keyword evidence="9 13" id="KW-1133">Transmembrane helix</keyword>
<gene>
    <name evidence="16" type="ORF">KTO63_18290</name>
</gene>
<dbReference type="InterPro" id="IPR003661">
    <property type="entry name" value="HisK_dim/P_dom"/>
</dbReference>
<dbReference type="FunFam" id="3.30.565.10:FF:000006">
    <property type="entry name" value="Sensor histidine kinase WalK"/>
    <property type="match status" value="1"/>
</dbReference>
<comment type="caution">
    <text evidence="16">The sequence shown here is derived from an EMBL/GenBank/DDBJ whole genome shotgun (WGS) entry which is preliminary data.</text>
</comment>
<accession>A0A9E2S9V5</accession>
<dbReference type="Pfam" id="PF13424">
    <property type="entry name" value="TPR_12"/>
    <property type="match status" value="1"/>
</dbReference>
<dbReference type="RefSeq" id="WP_217793011.1">
    <property type="nucleotide sequence ID" value="NZ_JAHSPG010000014.1"/>
</dbReference>
<dbReference type="PANTHER" id="PTHR45453">
    <property type="entry name" value="PHOSPHATE REGULON SENSOR PROTEIN PHOR"/>
    <property type="match status" value="1"/>
</dbReference>
<keyword evidence="14" id="KW-0732">Signal</keyword>
<dbReference type="GO" id="GO:0004721">
    <property type="term" value="F:phosphoprotein phosphatase activity"/>
    <property type="evidence" value="ECO:0007669"/>
    <property type="project" value="TreeGrafter"/>
</dbReference>
<dbReference type="SMART" id="SM00388">
    <property type="entry name" value="HisKA"/>
    <property type="match status" value="1"/>
</dbReference>
<dbReference type="InterPro" id="IPR003594">
    <property type="entry name" value="HATPase_dom"/>
</dbReference>
<feature type="chain" id="PRO_5038593091" description="histidine kinase" evidence="14">
    <location>
        <begin position="21"/>
        <end position="614"/>
    </location>
</feature>
<evidence type="ECO:0000256" key="14">
    <source>
        <dbReference type="SAM" id="SignalP"/>
    </source>
</evidence>
<dbReference type="EMBL" id="JAHSPG010000014">
    <property type="protein sequence ID" value="MBV4359123.1"/>
    <property type="molecule type" value="Genomic_DNA"/>
</dbReference>
<dbReference type="SMART" id="SM00387">
    <property type="entry name" value="HATPase_c"/>
    <property type="match status" value="1"/>
</dbReference>
<keyword evidence="17" id="KW-1185">Reference proteome</keyword>
<name>A0A9E2S9V5_9BACT</name>
<feature type="transmembrane region" description="Helical" evidence="13">
    <location>
        <begin position="342"/>
        <end position="362"/>
    </location>
</feature>
<evidence type="ECO:0000256" key="11">
    <source>
        <dbReference type="PROSITE-ProRule" id="PRU00339"/>
    </source>
</evidence>
<dbReference type="InterPro" id="IPR005467">
    <property type="entry name" value="His_kinase_dom"/>
</dbReference>
<dbReference type="Proteomes" id="UP000812270">
    <property type="component" value="Unassembled WGS sequence"/>
</dbReference>
<keyword evidence="10 13" id="KW-0472">Membrane</keyword>
<evidence type="ECO:0000256" key="9">
    <source>
        <dbReference type="ARBA" id="ARBA00022989"/>
    </source>
</evidence>
<dbReference type="Pfam" id="PF13176">
    <property type="entry name" value="TPR_7"/>
    <property type="match status" value="1"/>
</dbReference>
<protein>
    <recommendedName>
        <fullName evidence="3">histidine kinase</fullName>
        <ecNumber evidence="3">2.7.13.3</ecNumber>
    </recommendedName>
</protein>
<keyword evidence="12" id="KW-0175">Coiled coil</keyword>
<keyword evidence="6" id="KW-0808">Transferase</keyword>
<dbReference type="AlphaFoldDB" id="A0A9E2S9V5"/>
<evidence type="ECO:0000256" key="6">
    <source>
        <dbReference type="ARBA" id="ARBA00022679"/>
    </source>
</evidence>
<keyword evidence="5" id="KW-0597">Phosphoprotein</keyword>
<dbReference type="PROSITE" id="PS50109">
    <property type="entry name" value="HIS_KIN"/>
    <property type="match status" value="1"/>
</dbReference>
<evidence type="ECO:0000313" key="16">
    <source>
        <dbReference type="EMBL" id="MBV4359123.1"/>
    </source>
</evidence>
<dbReference type="Pfam" id="PF13181">
    <property type="entry name" value="TPR_8"/>
    <property type="match status" value="1"/>
</dbReference>
<evidence type="ECO:0000256" key="3">
    <source>
        <dbReference type="ARBA" id="ARBA00012438"/>
    </source>
</evidence>
<organism evidence="16 17">
    <name type="scientific">Pinibacter aurantiacus</name>
    <dbReference type="NCBI Taxonomy" id="2851599"/>
    <lineage>
        <taxon>Bacteria</taxon>
        <taxon>Pseudomonadati</taxon>
        <taxon>Bacteroidota</taxon>
        <taxon>Chitinophagia</taxon>
        <taxon>Chitinophagales</taxon>
        <taxon>Chitinophagaceae</taxon>
        <taxon>Pinibacter</taxon>
    </lineage>
</organism>
<dbReference type="CDD" id="cd00082">
    <property type="entry name" value="HisKA"/>
    <property type="match status" value="1"/>
</dbReference>
<proteinExistence type="predicted"/>
<evidence type="ECO:0000256" key="1">
    <source>
        <dbReference type="ARBA" id="ARBA00000085"/>
    </source>
</evidence>
<sequence length="614" mass="69752">MQLKALTTILLLFCTTHLWAQKMIDTIALRNLYDHCLDLGDDKTDSLYHYSHYIDSCSKTVNYKNGQIFALRLKGIYYEFKNDYENAVNYYLQSLAASRKVDNPSYISCALSDLATVYAAYLNQPGKAKEMYLQILDLPSSGGVNARVTNYINLGAIYNMLNKPDSALVYLENARTIAEPYKGKIDLANLYNNIGNVYVKKHNFSKAIGYFQKNKHDHELNHERTDLWSDYLNLADTYIGLKKFDSAQAYALKSLDLAKELNSTNKEAGSYAVLAKLYKESKKFQLAFEYQQKWYQLDTSLVNTQTNNNIAELQEKYNAIEREHENSLLQTQIVAEKLKHKIYIYLVLAAGLVILVVSFAFFEKRSSNKKLEKVNATIMKQNEKLAELNQEKNSLISIVSHDLNTPFSSIKIWTQLLEGDKNNLTADQKKAIDRIYQSAEKGELLIKNILIVEKAGLQSEKIVLESFDLTDFIKHQIDNISPIVATKNISLHFESNRQDINILCDKSYMQRIFENLVSNALKYSQPGKNIWVNVDQDENSVFLTVKDEGIGISEKEIMHLFSRYGTVSSKPTNGEPSTGLGLYIVKRLAEELNGSVVCKSKIGVGSEFTVALAK</sequence>
<dbReference type="InterPro" id="IPR019734">
    <property type="entry name" value="TPR_rpt"/>
</dbReference>
<dbReference type="EC" id="2.7.13.3" evidence="3"/>